<reference evidence="1 2" key="1">
    <citation type="submission" date="2018-10" db="EMBL/GenBank/DDBJ databases">
        <authorList>
            <person name="Noll B N."/>
        </authorList>
    </citation>
    <scope>NUCLEOTIDE SEQUENCE [LARGE SCALE GENOMIC DNA]</scope>
    <source>
        <strain evidence="1">Ecoli022</strain>
    </source>
</reference>
<dbReference type="Proteomes" id="UP000281521">
    <property type="component" value="Unassembled WGS sequence"/>
</dbReference>
<protein>
    <submittedName>
        <fullName evidence="1">Uncharacterized protein</fullName>
    </submittedName>
</protein>
<name>A0A3P5DSW1_ECOLX</name>
<sequence length="78" mass="9275">MHICFEELPFLISYSALYKGFNFEDDNLIFPLLLSFKIFSMTYPPKEIVPSLYKYFDLFNLNLLMERMDEISFIKSAA</sequence>
<organism evidence="1 2">
    <name type="scientific">Escherichia coli</name>
    <dbReference type="NCBI Taxonomy" id="562"/>
    <lineage>
        <taxon>Bacteria</taxon>
        <taxon>Pseudomonadati</taxon>
        <taxon>Pseudomonadota</taxon>
        <taxon>Gammaproteobacteria</taxon>
        <taxon>Enterobacterales</taxon>
        <taxon>Enterobacteriaceae</taxon>
        <taxon>Escherichia</taxon>
    </lineage>
</organism>
<evidence type="ECO:0000313" key="2">
    <source>
        <dbReference type="Proteomes" id="UP000281521"/>
    </source>
</evidence>
<accession>A0A3P5DSW1</accession>
<proteinExistence type="predicted"/>
<dbReference type="AlphaFoldDB" id="A0A3P5DSW1"/>
<evidence type="ECO:0000313" key="1">
    <source>
        <dbReference type="EMBL" id="VCY84051.1"/>
    </source>
</evidence>
<dbReference type="EMBL" id="UWXJ01000001">
    <property type="protein sequence ID" value="VCY84051.1"/>
    <property type="molecule type" value="Genomic_DNA"/>
</dbReference>
<gene>
    <name evidence="1" type="ORF">BANRA_02722</name>
</gene>